<feature type="transmembrane region" description="Helical" evidence="1">
    <location>
        <begin position="57"/>
        <end position="78"/>
    </location>
</feature>
<organism evidence="2 3">
    <name type="scientific">Strongyloides venezuelensis</name>
    <name type="common">Threadworm</name>
    <dbReference type="NCBI Taxonomy" id="75913"/>
    <lineage>
        <taxon>Eukaryota</taxon>
        <taxon>Metazoa</taxon>
        <taxon>Ecdysozoa</taxon>
        <taxon>Nematoda</taxon>
        <taxon>Chromadorea</taxon>
        <taxon>Rhabditida</taxon>
        <taxon>Tylenchina</taxon>
        <taxon>Panagrolaimomorpha</taxon>
        <taxon>Strongyloidoidea</taxon>
        <taxon>Strongyloididae</taxon>
        <taxon>Strongyloides</taxon>
    </lineage>
</organism>
<evidence type="ECO:0000313" key="2">
    <source>
        <dbReference type="Proteomes" id="UP000035680"/>
    </source>
</evidence>
<reference evidence="2" key="1">
    <citation type="submission" date="2014-07" db="EMBL/GenBank/DDBJ databases">
        <authorList>
            <person name="Martin A.A"/>
            <person name="De Silva N."/>
        </authorList>
    </citation>
    <scope>NUCLEOTIDE SEQUENCE</scope>
</reference>
<proteinExistence type="predicted"/>
<dbReference type="Proteomes" id="UP000035680">
    <property type="component" value="Unassembled WGS sequence"/>
</dbReference>
<accession>A0A0K0G367</accession>
<name>A0A0K0G367_STRVS</name>
<evidence type="ECO:0000313" key="3">
    <source>
        <dbReference type="WBParaSite" id="SVE_1916800.1"/>
    </source>
</evidence>
<keyword evidence="1" id="KW-1133">Transmembrane helix</keyword>
<sequence length="128" mass="13834">MTKKVAKNLVSINVDNKTQNTILKSETVSQVSNSDIKTSNIRVQNNIAKNSSGTTGLIIGAVVLVVISVLVAVGFFLYKKKSKKNIMVKTAILTGTETDLTDIKIEETQQPSISERRGVEKTAKLIGS</sequence>
<dbReference type="WBParaSite" id="SVE_1916800.1">
    <property type="protein sequence ID" value="SVE_1916800.1"/>
    <property type="gene ID" value="SVE_1916800"/>
</dbReference>
<keyword evidence="1" id="KW-0812">Transmembrane</keyword>
<keyword evidence="1" id="KW-0472">Membrane</keyword>
<evidence type="ECO:0000256" key="1">
    <source>
        <dbReference type="SAM" id="Phobius"/>
    </source>
</evidence>
<dbReference type="AlphaFoldDB" id="A0A0K0G367"/>
<protein>
    <submittedName>
        <fullName evidence="3">Uncharacterized protein</fullName>
    </submittedName>
</protein>
<reference evidence="3" key="2">
    <citation type="submission" date="2015-08" db="UniProtKB">
        <authorList>
            <consortium name="WormBaseParasite"/>
        </authorList>
    </citation>
    <scope>IDENTIFICATION</scope>
</reference>
<keyword evidence="2" id="KW-1185">Reference proteome</keyword>